<evidence type="ECO:0000256" key="14">
    <source>
        <dbReference type="PROSITE-ProRule" id="PRU10141"/>
    </source>
</evidence>
<dbReference type="InterPro" id="IPR011009">
    <property type="entry name" value="Kinase-like_dom_sf"/>
</dbReference>
<dbReference type="InterPro" id="IPR008271">
    <property type="entry name" value="Ser/Thr_kinase_AS"/>
</dbReference>
<dbReference type="GO" id="GO:0005886">
    <property type="term" value="C:plasma membrane"/>
    <property type="evidence" value="ECO:0000318"/>
    <property type="project" value="GO_Central"/>
</dbReference>
<dbReference type="InterPro" id="IPR037401">
    <property type="entry name" value="SnoaL-like"/>
</dbReference>
<dbReference type="InterPro" id="IPR017441">
    <property type="entry name" value="Protein_kinase_ATP_BS"/>
</dbReference>
<keyword evidence="6" id="KW-0812">Transmembrane</keyword>
<evidence type="ECO:0000313" key="16">
    <source>
        <dbReference type="EMBL" id="OAY45395.1"/>
    </source>
</evidence>
<dbReference type="GO" id="GO:0005524">
    <property type="term" value="F:ATP binding"/>
    <property type="evidence" value="ECO:0007669"/>
    <property type="project" value="UniProtKB-UniRule"/>
</dbReference>
<evidence type="ECO:0000256" key="5">
    <source>
        <dbReference type="ARBA" id="ARBA00022679"/>
    </source>
</evidence>
<keyword evidence="11" id="KW-0472">Membrane</keyword>
<evidence type="ECO:0000256" key="4">
    <source>
        <dbReference type="ARBA" id="ARBA00022527"/>
    </source>
</evidence>
<dbReference type="Pfam" id="PF07714">
    <property type="entry name" value="PK_Tyr_Ser-Thr"/>
    <property type="match status" value="1"/>
</dbReference>
<evidence type="ECO:0000256" key="6">
    <source>
        <dbReference type="ARBA" id="ARBA00022692"/>
    </source>
</evidence>
<dbReference type="PANTHER" id="PTHR47982:SF40">
    <property type="entry name" value="NON-SPECIFIC SERINE_THREONINE PROTEIN KINASE"/>
    <property type="match status" value="1"/>
</dbReference>
<accession>A0A2C9VIS6</accession>
<proteinExistence type="predicted"/>
<dbReference type="SMART" id="SM00220">
    <property type="entry name" value="S_TKc"/>
    <property type="match status" value="1"/>
</dbReference>
<evidence type="ECO:0000256" key="8">
    <source>
        <dbReference type="ARBA" id="ARBA00022777"/>
    </source>
</evidence>
<dbReference type="InterPro" id="IPR032710">
    <property type="entry name" value="NTF2-like_dom_sf"/>
</dbReference>
<gene>
    <name evidence="16" type="ORF">MANES_07G057000</name>
</gene>
<evidence type="ECO:0000256" key="2">
    <source>
        <dbReference type="ARBA" id="ARBA00012513"/>
    </source>
</evidence>
<protein>
    <recommendedName>
        <fullName evidence="2">non-specific serine/threonine protein kinase</fullName>
        <ecNumber evidence="2">2.7.11.1</ecNumber>
    </recommendedName>
</protein>
<keyword evidence="9 14" id="KW-0067">ATP-binding</keyword>
<dbReference type="InterPro" id="IPR047117">
    <property type="entry name" value="PERK1-13-like"/>
</dbReference>
<dbReference type="FunFam" id="3.30.200.20:FF:000178">
    <property type="entry name" value="serine/threonine-protein kinase PBS1-like"/>
    <property type="match status" value="1"/>
</dbReference>
<dbReference type="EMBL" id="CM004393">
    <property type="protein sequence ID" value="OAY45395.1"/>
    <property type="molecule type" value="Genomic_DNA"/>
</dbReference>
<dbReference type="PROSITE" id="PS50011">
    <property type="entry name" value="PROTEIN_KINASE_DOM"/>
    <property type="match status" value="1"/>
</dbReference>
<evidence type="ECO:0000256" key="13">
    <source>
        <dbReference type="ARBA" id="ARBA00048679"/>
    </source>
</evidence>
<evidence type="ECO:0000256" key="11">
    <source>
        <dbReference type="ARBA" id="ARBA00023136"/>
    </source>
</evidence>
<keyword evidence="4" id="KW-0723">Serine/threonine-protein kinase</keyword>
<dbReference type="InterPro" id="IPR001245">
    <property type="entry name" value="Ser-Thr/Tyr_kinase_cat_dom"/>
</dbReference>
<evidence type="ECO:0000259" key="15">
    <source>
        <dbReference type="PROSITE" id="PS50011"/>
    </source>
</evidence>
<comment type="subcellular location">
    <subcellularLocation>
        <location evidence="1">Cell membrane</location>
        <topology evidence="1">Single-pass membrane protein</topology>
    </subcellularLocation>
</comment>
<feature type="domain" description="Protein kinase" evidence="15">
    <location>
        <begin position="41"/>
        <end position="323"/>
    </location>
</feature>
<evidence type="ECO:0000256" key="3">
    <source>
        <dbReference type="ARBA" id="ARBA00022475"/>
    </source>
</evidence>
<sequence>MMASLMNCFRNTEADRSTYNNERFGLREYSYAKLADATDKFSNANLLGEGGFGQVYKGSLDGKVVAIKKLKQLPDEQSKEGLEQEIKVVSHVSHKNLVKLVGYCIEGANRLLVLEYVSQKSLTFHLHEIHLTIRKSLAGNKNLEWKDRMKIAIGSAKGLEYLHELCKPKIIHRDIKADNILIDDNFEPKVADFGLALFFPETSSLTHISISNKGTEVYADPENYFQRVSEKSDVYSYGVVLLELITGRKTKVESTDIVTWTKSRIEHALYNKEYANFIDSKLQANYVETELKIMIACAAACLYKPSYFRPQMRQIVRALEGYMPIKDIWDEKKDYKFINNLDSSKSNGIDKFDEFQQMVPKPIVNSEANNGVEQREFTLGELKMATNGSSNTTKGAKRFQAYFEEDYKVTIFTYQGLRFPYSCINSFKLPHLKDKHLFSPSTSATPLKLDIPGRTHKPSVPFTKSSQLLSLRAYQVTSENSEETLSGESIIQDEHALMRDLQIAIEVENYAQATKLRDSLRILQENNKASVLAANNQFYDAFKNGNLASMQALWAKGDNVCCVHPGAKWVIGYDEVIKSWEFEWMYYDFPLEIELKNVGVHFKGDIGYVTCLEVVRTKGGGWGSHFATNVFERIDGQCFRFFYIIYPIESQKAKGFSEDKCLDENPLGQVYSEDLNDEKVIVKKYNNHRKQEEEYMKMTASGSSFHHRNLVSLVR</sequence>
<keyword evidence="10" id="KW-1133">Transmembrane helix</keyword>
<evidence type="ECO:0000256" key="7">
    <source>
        <dbReference type="ARBA" id="ARBA00022741"/>
    </source>
</evidence>
<dbReference type="SUPFAM" id="SSF56112">
    <property type="entry name" value="Protein kinase-like (PK-like)"/>
    <property type="match status" value="1"/>
</dbReference>
<evidence type="ECO:0000256" key="9">
    <source>
        <dbReference type="ARBA" id="ARBA00022840"/>
    </source>
</evidence>
<dbReference type="SUPFAM" id="SSF54427">
    <property type="entry name" value="NTF2-like"/>
    <property type="match status" value="1"/>
</dbReference>
<reference evidence="16" key="1">
    <citation type="submission" date="2016-02" db="EMBL/GenBank/DDBJ databases">
        <title>WGS assembly of Manihot esculenta.</title>
        <authorList>
            <person name="Bredeson J.V."/>
            <person name="Prochnik S.E."/>
            <person name="Lyons J.B."/>
            <person name="Schmutz J."/>
            <person name="Grimwood J."/>
            <person name="Vrebalov J."/>
            <person name="Bart R.S."/>
            <person name="Amuge T."/>
            <person name="Ferguson M.E."/>
            <person name="Green R."/>
            <person name="Putnam N."/>
            <person name="Stites J."/>
            <person name="Rounsley S."/>
            <person name="Rokhsar D.S."/>
        </authorList>
    </citation>
    <scope>NUCLEOTIDE SEQUENCE [LARGE SCALE GENOMIC DNA]</scope>
    <source>
        <tissue evidence="16">Leaf</tissue>
    </source>
</reference>
<dbReference type="FunFam" id="1.10.510.10:FF:001023">
    <property type="entry name" value="Os07g0541700 protein"/>
    <property type="match status" value="1"/>
</dbReference>
<keyword evidence="7 14" id="KW-0547">Nucleotide-binding</keyword>
<dbReference type="Gene3D" id="3.10.450.50">
    <property type="match status" value="1"/>
</dbReference>
<evidence type="ECO:0000256" key="10">
    <source>
        <dbReference type="ARBA" id="ARBA00022989"/>
    </source>
</evidence>
<dbReference type="Gene3D" id="1.10.510.10">
    <property type="entry name" value="Transferase(Phosphotransferase) domain 1"/>
    <property type="match status" value="1"/>
</dbReference>
<organism evidence="16">
    <name type="scientific">Manihot esculenta</name>
    <name type="common">Cassava</name>
    <name type="synonym">Jatropha manihot</name>
    <dbReference type="NCBI Taxonomy" id="3983"/>
    <lineage>
        <taxon>Eukaryota</taxon>
        <taxon>Viridiplantae</taxon>
        <taxon>Streptophyta</taxon>
        <taxon>Embryophyta</taxon>
        <taxon>Tracheophyta</taxon>
        <taxon>Spermatophyta</taxon>
        <taxon>Magnoliopsida</taxon>
        <taxon>eudicotyledons</taxon>
        <taxon>Gunneridae</taxon>
        <taxon>Pentapetalae</taxon>
        <taxon>rosids</taxon>
        <taxon>fabids</taxon>
        <taxon>Malpighiales</taxon>
        <taxon>Euphorbiaceae</taxon>
        <taxon>Crotonoideae</taxon>
        <taxon>Manihoteae</taxon>
        <taxon>Manihot</taxon>
    </lineage>
</organism>
<dbReference type="PANTHER" id="PTHR47982">
    <property type="entry name" value="PROLINE-RICH RECEPTOR-LIKE PROTEIN KINASE PERK4"/>
    <property type="match status" value="1"/>
</dbReference>
<evidence type="ECO:0000256" key="12">
    <source>
        <dbReference type="ARBA" id="ARBA00047899"/>
    </source>
</evidence>
<comment type="catalytic activity">
    <reaction evidence="13">
        <text>L-seryl-[protein] + ATP = O-phospho-L-seryl-[protein] + ADP + H(+)</text>
        <dbReference type="Rhea" id="RHEA:17989"/>
        <dbReference type="Rhea" id="RHEA-COMP:9863"/>
        <dbReference type="Rhea" id="RHEA-COMP:11604"/>
        <dbReference type="ChEBI" id="CHEBI:15378"/>
        <dbReference type="ChEBI" id="CHEBI:29999"/>
        <dbReference type="ChEBI" id="CHEBI:30616"/>
        <dbReference type="ChEBI" id="CHEBI:83421"/>
        <dbReference type="ChEBI" id="CHEBI:456216"/>
        <dbReference type="EC" id="2.7.11.1"/>
    </reaction>
</comment>
<dbReference type="InterPro" id="IPR000719">
    <property type="entry name" value="Prot_kinase_dom"/>
</dbReference>
<name>A0A2C9VIS6_MANES</name>
<dbReference type="AlphaFoldDB" id="A0A2C9VIS6"/>
<dbReference type="GO" id="GO:0004674">
    <property type="term" value="F:protein serine/threonine kinase activity"/>
    <property type="evidence" value="ECO:0007669"/>
    <property type="project" value="UniProtKB-KW"/>
</dbReference>
<dbReference type="PROSITE" id="PS00107">
    <property type="entry name" value="PROTEIN_KINASE_ATP"/>
    <property type="match status" value="1"/>
</dbReference>
<evidence type="ECO:0000256" key="1">
    <source>
        <dbReference type="ARBA" id="ARBA00004162"/>
    </source>
</evidence>
<comment type="catalytic activity">
    <reaction evidence="12">
        <text>L-threonyl-[protein] + ATP = O-phospho-L-threonyl-[protein] + ADP + H(+)</text>
        <dbReference type="Rhea" id="RHEA:46608"/>
        <dbReference type="Rhea" id="RHEA-COMP:11060"/>
        <dbReference type="Rhea" id="RHEA-COMP:11605"/>
        <dbReference type="ChEBI" id="CHEBI:15378"/>
        <dbReference type="ChEBI" id="CHEBI:30013"/>
        <dbReference type="ChEBI" id="CHEBI:30616"/>
        <dbReference type="ChEBI" id="CHEBI:61977"/>
        <dbReference type="ChEBI" id="CHEBI:456216"/>
        <dbReference type="EC" id="2.7.11.1"/>
    </reaction>
</comment>
<keyword evidence="8" id="KW-0418">Kinase</keyword>
<feature type="binding site" evidence="14">
    <location>
        <position position="69"/>
    </location>
    <ligand>
        <name>ATP</name>
        <dbReference type="ChEBI" id="CHEBI:30616"/>
    </ligand>
</feature>
<keyword evidence="3" id="KW-1003">Cell membrane</keyword>
<dbReference type="EC" id="2.7.11.1" evidence="2"/>
<dbReference type="PROSITE" id="PS00108">
    <property type="entry name" value="PROTEIN_KINASE_ST"/>
    <property type="match status" value="1"/>
</dbReference>
<dbReference type="Gene3D" id="3.30.200.20">
    <property type="entry name" value="Phosphorylase Kinase, domain 1"/>
    <property type="match status" value="2"/>
</dbReference>
<keyword evidence="5" id="KW-0808">Transferase</keyword>
<dbReference type="Pfam" id="PF13474">
    <property type="entry name" value="SnoaL_3"/>
    <property type="match status" value="1"/>
</dbReference>